<dbReference type="Proteomes" id="UP000547674">
    <property type="component" value="Unassembled WGS sequence"/>
</dbReference>
<dbReference type="AlphaFoldDB" id="A0A7Y2EAV8"/>
<evidence type="ECO:0000313" key="2">
    <source>
        <dbReference type="EMBL" id="NNF07662.1"/>
    </source>
</evidence>
<evidence type="ECO:0000313" key="3">
    <source>
        <dbReference type="Proteomes" id="UP000547674"/>
    </source>
</evidence>
<dbReference type="Gene3D" id="2.60.40.4070">
    <property type="match status" value="1"/>
</dbReference>
<sequence>MLQLAATLEVENKDFGISVRVYNETAHKLPSGYPEGRRIWLNVVAKDSLGATVYESGAYNFATGELTHDEDSKIYEIHPGLSPSLASALSLPSGESFHFVLNDTVYFDNRIPPRGFTNANFETIQSAPVAYAYADSQYWDDTDYYLPAESDSVTVTLYYQTTSKEYIEFLRDENTTNSAGQDLYDAWVAAGKAAPVVMEQATLKVDVTETVGLPEDPATPVSFGLSPSYPNPFKDRIQIHYNLPQKEHVHLEVFDVAGRRVKVLVDQWQRPDRYDLEWDGRDQRGRRSASGIYFIHFRAGGKTQTQRLVLTG</sequence>
<comment type="caution">
    <text evidence="2">The sequence shown here is derived from an EMBL/GenBank/DDBJ whole genome shotgun (WGS) entry which is preliminary data.</text>
</comment>
<organism evidence="2 3">
    <name type="scientific">Eiseniibacteriota bacterium</name>
    <dbReference type="NCBI Taxonomy" id="2212470"/>
    <lineage>
        <taxon>Bacteria</taxon>
        <taxon>Candidatus Eiseniibacteriota</taxon>
    </lineage>
</organism>
<proteinExistence type="predicted"/>
<name>A0A7Y2EAV8_UNCEI</name>
<accession>A0A7Y2EAV8</accession>
<dbReference type="NCBIfam" id="TIGR04183">
    <property type="entry name" value="Por_Secre_tail"/>
    <property type="match status" value="1"/>
</dbReference>
<evidence type="ECO:0000259" key="1">
    <source>
        <dbReference type="Pfam" id="PF18962"/>
    </source>
</evidence>
<dbReference type="Pfam" id="PF18962">
    <property type="entry name" value="Por_Secre_tail"/>
    <property type="match status" value="1"/>
</dbReference>
<protein>
    <submittedName>
        <fullName evidence="2">T9SS type A sorting domain-containing protein</fullName>
    </submittedName>
</protein>
<feature type="domain" description="Secretion system C-terminal sorting" evidence="1">
    <location>
        <begin position="229"/>
        <end position="309"/>
    </location>
</feature>
<dbReference type="EMBL" id="JABDJR010000517">
    <property type="protein sequence ID" value="NNF07662.1"/>
    <property type="molecule type" value="Genomic_DNA"/>
</dbReference>
<gene>
    <name evidence="2" type="ORF">HKN21_12945</name>
</gene>
<reference evidence="2 3" key="1">
    <citation type="submission" date="2020-03" db="EMBL/GenBank/DDBJ databases">
        <title>Metabolic flexibility allows generalist bacteria to become dominant in a frequently disturbed ecosystem.</title>
        <authorList>
            <person name="Chen Y.-J."/>
            <person name="Leung P.M."/>
            <person name="Bay S.K."/>
            <person name="Hugenholtz P."/>
            <person name="Kessler A.J."/>
            <person name="Shelley G."/>
            <person name="Waite D.W."/>
            <person name="Cook P.L."/>
            <person name="Greening C."/>
        </authorList>
    </citation>
    <scope>NUCLEOTIDE SEQUENCE [LARGE SCALE GENOMIC DNA]</scope>
    <source>
        <strain evidence="2">SS_bin_28</strain>
    </source>
</reference>
<dbReference type="InterPro" id="IPR026444">
    <property type="entry name" value="Secre_tail"/>
</dbReference>